<dbReference type="Proteomes" id="UP000632535">
    <property type="component" value="Unassembled WGS sequence"/>
</dbReference>
<protein>
    <submittedName>
        <fullName evidence="2">Uncharacterized protein</fullName>
    </submittedName>
</protein>
<organism evidence="2 3">
    <name type="scientific">Isoptericola cucumis</name>
    <dbReference type="NCBI Taxonomy" id="1776856"/>
    <lineage>
        <taxon>Bacteria</taxon>
        <taxon>Bacillati</taxon>
        <taxon>Actinomycetota</taxon>
        <taxon>Actinomycetes</taxon>
        <taxon>Micrococcales</taxon>
        <taxon>Promicromonosporaceae</taxon>
        <taxon>Isoptericola</taxon>
    </lineage>
</organism>
<accession>A0ABQ2BBN3</accession>
<reference evidence="3" key="1">
    <citation type="journal article" date="2019" name="Int. J. Syst. Evol. Microbiol.">
        <title>The Global Catalogue of Microorganisms (GCM) 10K type strain sequencing project: providing services to taxonomists for standard genome sequencing and annotation.</title>
        <authorList>
            <consortium name="The Broad Institute Genomics Platform"/>
            <consortium name="The Broad Institute Genome Sequencing Center for Infectious Disease"/>
            <person name="Wu L."/>
            <person name="Ma J."/>
        </authorList>
    </citation>
    <scope>NUCLEOTIDE SEQUENCE [LARGE SCALE GENOMIC DNA]</scope>
    <source>
        <strain evidence="3">CCM 8653</strain>
    </source>
</reference>
<feature type="compositionally biased region" description="Basic and acidic residues" evidence="1">
    <location>
        <begin position="1"/>
        <end position="19"/>
    </location>
</feature>
<evidence type="ECO:0000256" key="1">
    <source>
        <dbReference type="SAM" id="MobiDB-lite"/>
    </source>
</evidence>
<feature type="region of interest" description="Disordered" evidence="1">
    <location>
        <begin position="1"/>
        <end position="53"/>
    </location>
</feature>
<sequence>MRERTPRDARGHDEQERVDVLAPPVLAARSPTPGVDRDDERGDPGPGRVGQVGRVRAATVAAFTPATIVGDSTDIRAARDLRGRVGDGR</sequence>
<gene>
    <name evidence="2" type="ORF">GCM10007368_31470</name>
</gene>
<evidence type="ECO:0000313" key="3">
    <source>
        <dbReference type="Proteomes" id="UP000632535"/>
    </source>
</evidence>
<keyword evidence="3" id="KW-1185">Reference proteome</keyword>
<proteinExistence type="predicted"/>
<evidence type="ECO:0000313" key="2">
    <source>
        <dbReference type="EMBL" id="GGI10485.1"/>
    </source>
</evidence>
<comment type="caution">
    <text evidence="2">The sequence shown here is derived from an EMBL/GenBank/DDBJ whole genome shotgun (WGS) entry which is preliminary data.</text>
</comment>
<name>A0ABQ2BBN3_9MICO</name>
<dbReference type="EMBL" id="BMDG01000011">
    <property type="protein sequence ID" value="GGI10485.1"/>
    <property type="molecule type" value="Genomic_DNA"/>
</dbReference>